<proteinExistence type="predicted"/>
<dbReference type="SUPFAM" id="SSF57903">
    <property type="entry name" value="FYVE/PHD zinc finger"/>
    <property type="match status" value="1"/>
</dbReference>
<dbReference type="PROSITE" id="PS01359">
    <property type="entry name" value="ZF_PHD_1"/>
    <property type="match status" value="1"/>
</dbReference>
<feature type="compositionally biased region" description="Basic and acidic residues" evidence="5">
    <location>
        <begin position="358"/>
        <end position="393"/>
    </location>
</feature>
<keyword evidence="3" id="KW-0862">Zinc</keyword>
<evidence type="ECO:0000313" key="7">
    <source>
        <dbReference type="Proteomes" id="UP000694845"/>
    </source>
</evidence>
<dbReference type="KEGG" id="aplc:110990775"/>
<name>A0A8B8A1E4_ACAPL</name>
<sequence>MASCMMGTNNRILGYARDRYLPKQTSASSFPVLIDDVEGKDIEPLMTRYFNGGVDATCAGEKQPLTCPVITANWFAMDKLAGNVRAMSRAVMIPFVRTSRKSGHLQSTAELERSHIEERASHALPSLISLGKSITENSLTILSDYRAKVKSATKGMDCEDRIFLCYGLLLFLTEALIDKARLENVAVEAAEIHLREVIVPHAIRRYQALPDVDHEFASLASQGHVLDIPSVIMKLIEAAPVGRLLMAINPRVELKLEDRASLGLAFHLNELISIMDEHSIQHPGKVVWRSAIKKDNMVVSKVQAFFNTDPEHVTISRSRLNTTKPKNRLSTFIHVERFSVEQRRRLEEVFKVQIFTKDGKPGEARSQSDNEEPRSQSHLKEAGDTPDIEEARSQLDPVEAITQPDLVEARSHPDLGKVRSQLDIEEVRPQSHIVEARTQPDLEEVRSQSDTVEARSQPDMDETRSQPDLENAKSQPHQEDARPTPDLGEARSHPDNGRIRKRKVISKSKAQRQLYEEQVPQGRRRRSTRDRVAAEAAEDLAEPFEDKTNLEVSSESICHKCLRYNRRATRKDKSKLIRWIACGRCPKWFHQECVGVKVTDEEAADFDFLCPLCAL</sequence>
<feature type="compositionally biased region" description="Basic residues" evidence="5">
    <location>
        <begin position="499"/>
        <end position="510"/>
    </location>
</feature>
<evidence type="ECO:0000256" key="2">
    <source>
        <dbReference type="ARBA" id="ARBA00022771"/>
    </source>
</evidence>
<dbReference type="Gene3D" id="3.30.40.10">
    <property type="entry name" value="Zinc/RING finger domain, C3HC4 (zinc finger)"/>
    <property type="match status" value="1"/>
</dbReference>
<evidence type="ECO:0000256" key="1">
    <source>
        <dbReference type="ARBA" id="ARBA00022723"/>
    </source>
</evidence>
<reference evidence="8" key="1">
    <citation type="submission" date="2025-08" db="UniProtKB">
        <authorList>
            <consortium name="RefSeq"/>
        </authorList>
    </citation>
    <scope>IDENTIFICATION</scope>
</reference>
<evidence type="ECO:0000256" key="4">
    <source>
        <dbReference type="PROSITE-ProRule" id="PRU00146"/>
    </source>
</evidence>
<keyword evidence="2 4" id="KW-0863">Zinc-finger</keyword>
<dbReference type="InterPro" id="IPR019787">
    <property type="entry name" value="Znf_PHD-finger"/>
</dbReference>
<evidence type="ECO:0000259" key="6">
    <source>
        <dbReference type="PROSITE" id="PS50016"/>
    </source>
</evidence>
<dbReference type="PROSITE" id="PS50016">
    <property type="entry name" value="ZF_PHD_2"/>
    <property type="match status" value="1"/>
</dbReference>
<keyword evidence="7" id="KW-1185">Reference proteome</keyword>
<evidence type="ECO:0000256" key="3">
    <source>
        <dbReference type="ARBA" id="ARBA00022833"/>
    </source>
</evidence>
<evidence type="ECO:0000256" key="5">
    <source>
        <dbReference type="SAM" id="MobiDB-lite"/>
    </source>
</evidence>
<dbReference type="GeneID" id="110990775"/>
<dbReference type="Pfam" id="PF00628">
    <property type="entry name" value="PHD"/>
    <property type="match status" value="1"/>
</dbReference>
<keyword evidence="1" id="KW-0479">Metal-binding</keyword>
<dbReference type="RefSeq" id="XP_022111568.1">
    <property type="nucleotide sequence ID" value="XM_022255876.1"/>
</dbReference>
<dbReference type="InterPro" id="IPR019786">
    <property type="entry name" value="Zinc_finger_PHD-type_CS"/>
</dbReference>
<dbReference type="InterPro" id="IPR011011">
    <property type="entry name" value="Znf_FYVE_PHD"/>
</dbReference>
<dbReference type="AlphaFoldDB" id="A0A8B8A1E4"/>
<dbReference type="Proteomes" id="UP000694845">
    <property type="component" value="Unplaced"/>
</dbReference>
<dbReference type="InterPro" id="IPR001965">
    <property type="entry name" value="Znf_PHD"/>
</dbReference>
<gene>
    <name evidence="8" type="primary">LOC110990775</name>
</gene>
<organism evidence="7 8">
    <name type="scientific">Acanthaster planci</name>
    <name type="common">Crown-of-thorns starfish</name>
    <dbReference type="NCBI Taxonomy" id="133434"/>
    <lineage>
        <taxon>Eukaryota</taxon>
        <taxon>Metazoa</taxon>
        <taxon>Echinodermata</taxon>
        <taxon>Eleutherozoa</taxon>
        <taxon>Asterozoa</taxon>
        <taxon>Asteroidea</taxon>
        <taxon>Valvatacea</taxon>
        <taxon>Valvatida</taxon>
        <taxon>Acanthasteridae</taxon>
        <taxon>Acanthaster</taxon>
    </lineage>
</organism>
<feature type="region of interest" description="Disordered" evidence="5">
    <location>
        <begin position="358"/>
        <end position="530"/>
    </location>
</feature>
<feature type="compositionally biased region" description="Basic and acidic residues" evidence="5">
    <location>
        <begin position="407"/>
        <end position="498"/>
    </location>
</feature>
<accession>A0A8B8A1E4</accession>
<dbReference type="SMART" id="SM00249">
    <property type="entry name" value="PHD"/>
    <property type="match status" value="1"/>
</dbReference>
<evidence type="ECO:0000313" key="8">
    <source>
        <dbReference type="RefSeq" id="XP_022111568.1"/>
    </source>
</evidence>
<feature type="domain" description="PHD-type" evidence="6">
    <location>
        <begin position="555"/>
        <end position="615"/>
    </location>
</feature>
<protein>
    <submittedName>
        <fullName evidence="8">Uncharacterized protein LOC110990775</fullName>
    </submittedName>
</protein>
<dbReference type="OrthoDB" id="5987693at2759"/>
<dbReference type="InterPro" id="IPR013083">
    <property type="entry name" value="Znf_RING/FYVE/PHD"/>
</dbReference>
<dbReference type="GO" id="GO:0008270">
    <property type="term" value="F:zinc ion binding"/>
    <property type="evidence" value="ECO:0007669"/>
    <property type="project" value="UniProtKB-KW"/>
</dbReference>